<evidence type="ECO:0000256" key="1">
    <source>
        <dbReference type="SAM" id="MobiDB-lite"/>
    </source>
</evidence>
<keyword evidence="2" id="KW-0812">Transmembrane</keyword>
<protein>
    <submittedName>
        <fullName evidence="3">DUF2304 domain-containing protein</fullName>
    </submittedName>
</protein>
<reference evidence="3" key="2">
    <citation type="submission" date="2021-04" db="EMBL/GenBank/DDBJ databases">
        <authorList>
            <person name="Gilroy R."/>
        </authorList>
    </citation>
    <scope>NUCLEOTIDE SEQUENCE</scope>
    <source>
        <strain evidence="3">CHK180-15479</strain>
    </source>
</reference>
<dbReference type="Pfam" id="PF10066">
    <property type="entry name" value="DUF2304"/>
    <property type="match status" value="1"/>
</dbReference>
<feature type="transmembrane region" description="Helical" evidence="2">
    <location>
        <begin position="34"/>
        <end position="55"/>
    </location>
</feature>
<feature type="transmembrane region" description="Helical" evidence="2">
    <location>
        <begin position="70"/>
        <end position="88"/>
    </location>
</feature>
<keyword evidence="2" id="KW-0472">Membrane</keyword>
<evidence type="ECO:0000313" key="4">
    <source>
        <dbReference type="Proteomes" id="UP000823910"/>
    </source>
</evidence>
<dbReference type="AlphaFoldDB" id="A0A9D2N417"/>
<accession>A0A9D2N417</accession>
<comment type="caution">
    <text evidence="3">The sequence shown here is derived from an EMBL/GenBank/DDBJ whole genome shotgun (WGS) entry which is preliminary data.</text>
</comment>
<dbReference type="InterPro" id="IPR019277">
    <property type="entry name" value="DUF2304"/>
</dbReference>
<feature type="region of interest" description="Disordered" evidence="1">
    <location>
        <begin position="134"/>
        <end position="165"/>
    </location>
</feature>
<dbReference type="Proteomes" id="UP000823910">
    <property type="component" value="Unassembled WGS sequence"/>
</dbReference>
<reference evidence="3" key="1">
    <citation type="journal article" date="2021" name="PeerJ">
        <title>Extensive microbial diversity within the chicken gut microbiome revealed by metagenomics and culture.</title>
        <authorList>
            <person name="Gilroy R."/>
            <person name="Ravi A."/>
            <person name="Getino M."/>
            <person name="Pursley I."/>
            <person name="Horton D.L."/>
            <person name="Alikhan N.F."/>
            <person name="Baker D."/>
            <person name="Gharbi K."/>
            <person name="Hall N."/>
            <person name="Watson M."/>
            <person name="Adriaenssens E.M."/>
            <person name="Foster-Nyarko E."/>
            <person name="Jarju S."/>
            <person name="Secka A."/>
            <person name="Antonio M."/>
            <person name="Oren A."/>
            <person name="Chaudhuri R.R."/>
            <person name="La Ragione R."/>
            <person name="Hildebrand F."/>
            <person name="Pallen M.J."/>
        </authorList>
    </citation>
    <scope>NUCLEOTIDE SEQUENCE</scope>
    <source>
        <strain evidence="3">CHK180-15479</strain>
    </source>
</reference>
<proteinExistence type="predicted"/>
<feature type="transmembrane region" description="Helical" evidence="2">
    <location>
        <begin position="6"/>
        <end position="22"/>
    </location>
</feature>
<evidence type="ECO:0000313" key="3">
    <source>
        <dbReference type="EMBL" id="HJC07181.1"/>
    </source>
</evidence>
<sequence>MMQTGFRIILVIVSFITVAFMMRKIRQAKLQIEAAIFWVLLAAVLFAFAVFPPLADFCAQVLGIYSTPNFLFLSMIFLLMVKLFTMTLQVSQMESKQKELVQKMALDTKEREELLAKLAAQEAELARRVDALAAGKGDGNPVTKENGASGQPAGPEPAHERRGAE</sequence>
<name>A0A9D2N417_9FIRM</name>
<organism evidence="3 4">
    <name type="scientific">Candidatus Enterocloster excrementipullorum</name>
    <dbReference type="NCBI Taxonomy" id="2838559"/>
    <lineage>
        <taxon>Bacteria</taxon>
        <taxon>Bacillati</taxon>
        <taxon>Bacillota</taxon>
        <taxon>Clostridia</taxon>
        <taxon>Lachnospirales</taxon>
        <taxon>Lachnospiraceae</taxon>
        <taxon>Enterocloster</taxon>
    </lineage>
</organism>
<dbReference type="EMBL" id="DWWT01000075">
    <property type="protein sequence ID" value="HJC07181.1"/>
    <property type="molecule type" value="Genomic_DNA"/>
</dbReference>
<gene>
    <name evidence="3" type="ORF">H9704_13735</name>
</gene>
<evidence type="ECO:0000256" key="2">
    <source>
        <dbReference type="SAM" id="Phobius"/>
    </source>
</evidence>
<keyword evidence="2" id="KW-1133">Transmembrane helix</keyword>